<organism evidence="2 3">
    <name type="scientific">Perkinsus olseni</name>
    <name type="common">Perkinsus atlanticus</name>
    <dbReference type="NCBI Taxonomy" id="32597"/>
    <lineage>
        <taxon>Eukaryota</taxon>
        <taxon>Sar</taxon>
        <taxon>Alveolata</taxon>
        <taxon>Perkinsozoa</taxon>
        <taxon>Perkinsea</taxon>
        <taxon>Perkinsida</taxon>
        <taxon>Perkinsidae</taxon>
        <taxon>Perkinsus</taxon>
    </lineage>
</organism>
<dbReference type="AlphaFoldDB" id="A0A7J6NF77"/>
<dbReference type="OrthoDB" id="1875751at2759"/>
<feature type="region of interest" description="Disordered" evidence="1">
    <location>
        <begin position="566"/>
        <end position="739"/>
    </location>
</feature>
<reference evidence="2 3" key="1">
    <citation type="submission" date="2020-04" db="EMBL/GenBank/DDBJ databases">
        <title>Perkinsus olseni comparative genomics.</title>
        <authorList>
            <person name="Bogema D.R."/>
        </authorList>
    </citation>
    <scope>NUCLEOTIDE SEQUENCE [LARGE SCALE GENOMIC DNA]</scope>
    <source>
        <strain evidence="2">00978-12</strain>
    </source>
</reference>
<feature type="compositionally biased region" description="Basic residues" evidence="1">
    <location>
        <begin position="721"/>
        <end position="730"/>
    </location>
</feature>
<evidence type="ECO:0000256" key="1">
    <source>
        <dbReference type="SAM" id="MobiDB-lite"/>
    </source>
</evidence>
<accession>A0A7J6NF77</accession>
<gene>
    <name evidence="2" type="primary">LYPLA1_3</name>
    <name evidence="2" type="ORF">FOZ60_010400</name>
</gene>
<dbReference type="SUPFAM" id="SSF54928">
    <property type="entry name" value="RNA-binding domain, RBD"/>
    <property type="match status" value="1"/>
</dbReference>
<feature type="compositionally biased region" description="Low complexity" evidence="1">
    <location>
        <begin position="566"/>
        <end position="584"/>
    </location>
</feature>
<evidence type="ECO:0000313" key="2">
    <source>
        <dbReference type="EMBL" id="KAF4682558.1"/>
    </source>
</evidence>
<dbReference type="InterPro" id="IPR012677">
    <property type="entry name" value="Nucleotide-bd_a/b_plait_sf"/>
</dbReference>
<feature type="region of interest" description="Disordered" evidence="1">
    <location>
        <begin position="475"/>
        <end position="506"/>
    </location>
</feature>
<protein>
    <submittedName>
        <fullName evidence="2">Acyl-protein thioesterase</fullName>
    </submittedName>
</protein>
<dbReference type="Gene3D" id="3.30.70.330">
    <property type="match status" value="1"/>
</dbReference>
<comment type="caution">
    <text evidence="2">The sequence shown here is derived from an EMBL/GenBank/DDBJ whole genome shotgun (WGS) entry which is preliminary data.</text>
</comment>
<proteinExistence type="predicted"/>
<dbReference type="GO" id="GO:0003676">
    <property type="term" value="F:nucleic acid binding"/>
    <property type="evidence" value="ECO:0007669"/>
    <property type="project" value="InterPro"/>
</dbReference>
<dbReference type="InterPro" id="IPR035979">
    <property type="entry name" value="RBD_domain_sf"/>
</dbReference>
<evidence type="ECO:0000313" key="3">
    <source>
        <dbReference type="Proteomes" id="UP000541610"/>
    </source>
</evidence>
<dbReference type="Proteomes" id="UP000541610">
    <property type="component" value="Unassembled WGS sequence"/>
</dbReference>
<feature type="region of interest" description="Disordered" evidence="1">
    <location>
        <begin position="295"/>
        <end position="334"/>
    </location>
</feature>
<feature type="compositionally biased region" description="Low complexity" evidence="1">
    <location>
        <begin position="307"/>
        <end position="328"/>
    </location>
</feature>
<dbReference type="EMBL" id="JABANP010000422">
    <property type="protein sequence ID" value="KAF4682558.1"/>
    <property type="molecule type" value="Genomic_DNA"/>
</dbReference>
<sequence length="922" mass="98626">MAISYTQQRTNVPAPVAQLPSLLGRGDQQQQQSSTAAMVMPPPSDLLLRLWSVIQRLEDEVNVERERNNVLTTQVDNLADRLAASNTLLATLSGIPPPPPTADAPVTAFSSTSFGADSHVPVVAAAHEESSRPSYRSVVTGSGPHLQHLARGVSSSPSSDVSPHQHEAPLVDTNFPDHGVPLWHVLRSLSNVDEKRVFTVRKIQKLGFESPPKLREYFSMWGKVTNILVLHRQARTASTSGGDSNNDKNVRVRPPSVGFVVMEDPDVVSRILSTPKHTICGHSCEVQVFERKHRHSTGSSSNGGGESFSALETSTISSPTSPESSPASGMSNKSDEFELPAFMRELRSGSMAMGNLFAASDKKEEERSSPARAYSTTVFDDANRLMSAASAGAGASDPSPLVVLWRLAYALKGLSREAALDVKLSEAARVVMSSELKTSGPLLLGLSRLHKLKVEVVETMAEGLIGRMLRNPTAANNWSGGGRGAAKSSKKRGRGGAPPLAPSLPAISEEADGWSEAETIDALRENARLLSPAMKAIMEHMTPSRSAPSPFSQGNTPLDDLLSAAVASNSSRRSRRGSAMSSESPVRSVNLGGGGADDSAMDIDTLRGLAQQPPPSEFSFDDGPPSSGRKRRRSSSTLSGRGVFDTTLESSLASMPVTPAGDDDDGWEFRGLPPGVAPPPTTRQVVARAAPRRRRRVTVGNSRTARNKGADVGGISLLPSRQKRNHRRRNGGMPDLTPDDVVSFISTHLRSVEEMQDGQDYEEDVMPVASQDLGHVCSPIGGGRPPLSEVSFMPPFTPDRRGSSVEEMQEEQDDPTIAVATPFTDLGMYDDLEVPWSPQERAPSVASGSPASSLGFPRSSALRTALEVLWAKQNEPTPTFQGLVRENPVKAFMEVLVMSSRGGCNPSQAGHWRPILLGPPGG</sequence>
<name>A0A7J6NF77_PEROL</name>